<dbReference type="FunFam" id="3.80.10.10:FF:000062">
    <property type="entry name" value="protein STRUBBELIG-RECEPTOR FAMILY 3"/>
    <property type="match status" value="1"/>
</dbReference>
<gene>
    <name evidence="13" type="ORF">HS088_TW09G00296</name>
</gene>
<feature type="signal peptide" evidence="11">
    <location>
        <begin position="1"/>
        <end position="27"/>
    </location>
</feature>
<feature type="compositionally biased region" description="Pro residues" evidence="9">
    <location>
        <begin position="256"/>
        <end position="265"/>
    </location>
</feature>
<feature type="compositionally biased region" description="Polar residues" evidence="9">
    <location>
        <begin position="353"/>
        <end position="364"/>
    </location>
</feature>
<name>A0A7J7D7D7_TRIWF</name>
<keyword evidence="7 10" id="KW-0472">Membrane</keyword>
<keyword evidence="8" id="KW-0675">Receptor</keyword>
<feature type="region of interest" description="Disordered" evidence="9">
    <location>
        <begin position="256"/>
        <end position="292"/>
    </location>
</feature>
<feature type="transmembrane region" description="Helical" evidence="10">
    <location>
        <begin position="304"/>
        <end position="325"/>
    </location>
</feature>
<dbReference type="InParanoid" id="A0A7J7D7D7"/>
<dbReference type="Pfam" id="PF08263">
    <property type="entry name" value="LRRNT_2"/>
    <property type="match status" value="1"/>
</dbReference>
<dbReference type="InterPro" id="IPR011009">
    <property type="entry name" value="Kinase-like_dom_sf"/>
</dbReference>
<keyword evidence="14" id="KW-1185">Reference proteome</keyword>
<feature type="region of interest" description="Disordered" evidence="9">
    <location>
        <begin position="342"/>
        <end position="400"/>
    </location>
</feature>
<sequence length="757" mass="82288">MGFAKSVVSVGLVVVAVVLFTASSCLGSTDPRDVEALNSLYLTLGLPALVGWEVLGGDPCGEQWQGISCVFSNVTSIKLNGVNLGGTLNEDFGLLASVIEIDLGNNNIGGSIPSSLPQTLKNFSLSGNNLSGSIPDTFSSLTQLFDLSLNNNTLSGGIPDVFEKLTVLMTLDLSGNNLTGQLPQSMGNLSALYKLHLQNNRFSGFLDVLVDLPLNDLDIENNQFFGPVPQKLLNIPNFRKDGNPFNTTIIASPPIALPPSMPPAEEPSDRSSRHIPWNPYNPPSGSEKSHSARGGFLTTKRIKWIAIAGAAVLVIVAVVACILMLTCCKRKVNKDDVSHRINARKGLPEKPNYSKSSTQSNKQVKNVGKETVLKMPPDVQRASDRRIGGGANPQDEQEVHVKKVASSSRHAKDQELEMSGVDVKFTKLQPPPPPFLAVPKLAVDPITSGLATTKKRPTDNTNLSSSIKTFTIGLLQQCTNSFSEENFIGEGMVGSVYWAELPDGRLAAVKKLTTTASRLQNDDEFLDLVFKISELIHANVVKVIGYCNDHRQRLLVYEYFNNGTLYDALHVDDELHAKLSWNVRIRVALGAASALHYLHEVCQPSVVHQNFKSANILLDDKLAVGVSDCGLASLLTGSASQLSLNAYYGYGAPESESGNFTCKTDVYSFGVVLLELLTGRKSYDRSRSRGEQSLVRWAIPQLHDINALTRMVDPSLNGTYPVKSLSRFADIISRCVQFEPEFRPAISEIIQDLLPMI</sequence>
<proteinExistence type="predicted"/>
<dbReference type="GO" id="GO:0004672">
    <property type="term" value="F:protein kinase activity"/>
    <property type="evidence" value="ECO:0007669"/>
    <property type="project" value="InterPro"/>
</dbReference>
<keyword evidence="6 10" id="KW-1133">Transmembrane helix</keyword>
<comment type="caution">
    <text evidence="13">The sequence shown here is derived from an EMBL/GenBank/DDBJ whole genome shotgun (WGS) entry which is preliminary data.</text>
</comment>
<evidence type="ECO:0000256" key="7">
    <source>
        <dbReference type="ARBA" id="ARBA00023136"/>
    </source>
</evidence>
<reference evidence="13 14" key="1">
    <citation type="journal article" date="2020" name="Nat. Commun.">
        <title>Genome of Tripterygium wilfordii and identification of cytochrome P450 involved in triptolide biosynthesis.</title>
        <authorList>
            <person name="Tu L."/>
            <person name="Su P."/>
            <person name="Zhang Z."/>
            <person name="Gao L."/>
            <person name="Wang J."/>
            <person name="Hu T."/>
            <person name="Zhou J."/>
            <person name="Zhang Y."/>
            <person name="Zhao Y."/>
            <person name="Liu Y."/>
            <person name="Song Y."/>
            <person name="Tong Y."/>
            <person name="Lu Y."/>
            <person name="Yang J."/>
            <person name="Xu C."/>
            <person name="Jia M."/>
            <person name="Peters R.J."/>
            <person name="Huang L."/>
            <person name="Gao W."/>
        </authorList>
    </citation>
    <scope>NUCLEOTIDE SEQUENCE [LARGE SCALE GENOMIC DNA]</scope>
    <source>
        <strain evidence="14">cv. XIE 37</strain>
        <tissue evidence="13">Leaf</tissue>
    </source>
</reference>
<dbReference type="Pfam" id="PF13855">
    <property type="entry name" value="LRR_8"/>
    <property type="match status" value="1"/>
</dbReference>
<dbReference type="PROSITE" id="PS50011">
    <property type="entry name" value="PROTEIN_KINASE_DOM"/>
    <property type="match status" value="1"/>
</dbReference>
<keyword evidence="3 10" id="KW-0812">Transmembrane</keyword>
<dbReference type="Gene3D" id="1.10.510.10">
    <property type="entry name" value="Transferase(Phosphotransferase) domain 1"/>
    <property type="match status" value="1"/>
</dbReference>
<dbReference type="InterPro" id="IPR046959">
    <property type="entry name" value="PRK1-6/SRF4-like"/>
</dbReference>
<dbReference type="FunFam" id="1.10.510.10:FF:000095">
    <property type="entry name" value="protein STRUBBELIG-RECEPTOR FAMILY 8"/>
    <property type="match status" value="1"/>
</dbReference>
<comment type="subcellular location">
    <subcellularLocation>
        <location evidence="1">Membrane</location>
    </subcellularLocation>
</comment>
<evidence type="ECO:0000256" key="11">
    <source>
        <dbReference type="SAM" id="SignalP"/>
    </source>
</evidence>
<evidence type="ECO:0000256" key="5">
    <source>
        <dbReference type="ARBA" id="ARBA00022737"/>
    </source>
</evidence>
<evidence type="ECO:0000256" key="6">
    <source>
        <dbReference type="ARBA" id="ARBA00022989"/>
    </source>
</evidence>
<keyword evidence="2" id="KW-0433">Leucine-rich repeat</keyword>
<dbReference type="OrthoDB" id="676979at2759"/>
<evidence type="ECO:0000256" key="1">
    <source>
        <dbReference type="ARBA" id="ARBA00004370"/>
    </source>
</evidence>
<organism evidence="13 14">
    <name type="scientific">Tripterygium wilfordii</name>
    <name type="common">Thunder God vine</name>
    <dbReference type="NCBI Taxonomy" id="458696"/>
    <lineage>
        <taxon>Eukaryota</taxon>
        <taxon>Viridiplantae</taxon>
        <taxon>Streptophyta</taxon>
        <taxon>Embryophyta</taxon>
        <taxon>Tracheophyta</taxon>
        <taxon>Spermatophyta</taxon>
        <taxon>Magnoliopsida</taxon>
        <taxon>eudicotyledons</taxon>
        <taxon>Gunneridae</taxon>
        <taxon>Pentapetalae</taxon>
        <taxon>rosids</taxon>
        <taxon>fabids</taxon>
        <taxon>Celastrales</taxon>
        <taxon>Celastraceae</taxon>
        <taxon>Tripterygium</taxon>
    </lineage>
</organism>
<dbReference type="InterPro" id="IPR000719">
    <property type="entry name" value="Prot_kinase_dom"/>
</dbReference>
<evidence type="ECO:0000256" key="8">
    <source>
        <dbReference type="ARBA" id="ARBA00023170"/>
    </source>
</evidence>
<dbReference type="SUPFAM" id="SSF52058">
    <property type="entry name" value="L domain-like"/>
    <property type="match status" value="1"/>
</dbReference>
<dbReference type="AlphaFoldDB" id="A0A7J7D7D7"/>
<dbReference type="SUPFAM" id="SSF56112">
    <property type="entry name" value="Protein kinase-like (PK-like)"/>
    <property type="match status" value="1"/>
</dbReference>
<evidence type="ECO:0000256" key="10">
    <source>
        <dbReference type="SAM" id="Phobius"/>
    </source>
</evidence>
<dbReference type="GO" id="GO:0016020">
    <property type="term" value="C:membrane"/>
    <property type="evidence" value="ECO:0007669"/>
    <property type="project" value="UniProtKB-SubCell"/>
</dbReference>
<dbReference type="FunFam" id="3.30.200.20:FF:000125">
    <property type="entry name" value="Protein STRUBBELIG-RECEPTOR FAMILY 8"/>
    <property type="match status" value="1"/>
</dbReference>
<dbReference type="GO" id="GO:0005524">
    <property type="term" value="F:ATP binding"/>
    <property type="evidence" value="ECO:0007669"/>
    <property type="project" value="InterPro"/>
</dbReference>
<feature type="chain" id="PRO_5029650831" evidence="11">
    <location>
        <begin position="28"/>
        <end position="757"/>
    </location>
</feature>
<dbReference type="Gene3D" id="3.80.10.10">
    <property type="entry name" value="Ribonuclease Inhibitor"/>
    <property type="match status" value="1"/>
</dbReference>
<dbReference type="Proteomes" id="UP000593562">
    <property type="component" value="Unassembled WGS sequence"/>
</dbReference>
<dbReference type="InterPro" id="IPR032675">
    <property type="entry name" value="LRR_dom_sf"/>
</dbReference>
<dbReference type="InterPro" id="IPR001611">
    <property type="entry name" value="Leu-rich_rpt"/>
</dbReference>
<dbReference type="Gene3D" id="3.30.200.20">
    <property type="entry name" value="Phosphorylase Kinase, domain 1"/>
    <property type="match status" value="1"/>
</dbReference>
<evidence type="ECO:0000256" key="2">
    <source>
        <dbReference type="ARBA" id="ARBA00022614"/>
    </source>
</evidence>
<evidence type="ECO:0000256" key="3">
    <source>
        <dbReference type="ARBA" id="ARBA00022692"/>
    </source>
</evidence>
<evidence type="ECO:0000259" key="12">
    <source>
        <dbReference type="PROSITE" id="PS50011"/>
    </source>
</evidence>
<dbReference type="Pfam" id="PF07714">
    <property type="entry name" value="PK_Tyr_Ser-Thr"/>
    <property type="match status" value="1"/>
</dbReference>
<dbReference type="Pfam" id="PF00560">
    <property type="entry name" value="LRR_1"/>
    <property type="match status" value="1"/>
</dbReference>
<evidence type="ECO:0000313" key="13">
    <source>
        <dbReference type="EMBL" id="KAF5742252.1"/>
    </source>
</evidence>
<dbReference type="PANTHER" id="PTHR48007:SF22">
    <property type="entry name" value="PROTEIN STRUBBELIG-RECEPTOR FAMILY 3-LIKE ISOFORM X1"/>
    <property type="match status" value="1"/>
</dbReference>
<dbReference type="InterPro" id="IPR001245">
    <property type="entry name" value="Ser-Thr/Tyr_kinase_cat_dom"/>
</dbReference>
<keyword evidence="4 11" id="KW-0732">Signal</keyword>
<evidence type="ECO:0000313" key="14">
    <source>
        <dbReference type="Proteomes" id="UP000593562"/>
    </source>
</evidence>
<dbReference type="PANTHER" id="PTHR48007">
    <property type="entry name" value="LEUCINE-RICH REPEAT RECEPTOR-LIKE PROTEIN KINASE PXC1"/>
    <property type="match status" value="1"/>
</dbReference>
<accession>A0A7J7D7D7</accession>
<evidence type="ECO:0000256" key="9">
    <source>
        <dbReference type="SAM" id="MobiDB-lite"/>
    </source>
</evidence>
<protein>
    <submittedName>
        <fullName evidence="13">Protein STRUBBELIG-like</fullName>
    </submittedName>
</protein>
<dbReference type="EMBL" id="JAAARO010000009">
    <property type="protein sequence ID" value="KAF5742252.1"/>
    <property type="molecule type" value="Genomic_DNA"/>
</dbReference>
<dbReference type="PROSITE" id="PS51257">
    <property type="entry name" value="PROKAR_LIPOPROTEIN"/>
    <property type="match status" value="1"/>
</dbReference>
<dbReference type="InterPro" id="IPR013210">
    <property type="entry name" value="LRR_N_plant-typ"/>
</dbReference>
<keyword evidence="5" id="KW-0677">Repeat</keyword>
<evidence type="ECO:0000256" key="4">
    <source>
        <dbReference type="ARBA" id="ARBA00022729"/>
    </source>
</evidence>
<feature type="domain" description="Protein kinase" evidence="12">
    <location>
        <begin position="482"/>
        <end position="757"/>
    </location>
</feature>